<reference evidence="2 3" key="1">
    <citation type="submission" date="2016-04" db="EMBL/GenBank/DDBJ databases">
        <title>A degradative enzymes factory behind the ericoid mycorrhizal symbiosis.</title>
        <authorList>
            <consortium name="DOE Joint Genome Institute"/>
            <person name="Martino E."/>
            <person name="Morin E."/>
            <person name="Grelet G."/>
            <person name="Kuo A."/>
            <person name="Kohler A."/>
            <person name="Daghino S."/>
            <person name="Barry K."/>
            <person name="Choi C."/>
            <person name="Cichocki N."/>
            <person name="Clum A."/>
            <person name="Copeland A."/>
            <person name="Hainaut M."/>
            <person name="Haridas S."/>
            <person name="Labutti K."/>
            <person name="Lindquist E."/>
            <person name="Lipzen A."/>
            <person name="Khouja H.-R."/>
            <person name="Murat C."/>
            <person name="Ohm R."/>
            <person name="Olson A."/>
            <person name="Spatafora J."/>
            <person name="Veneault-Fourrey C."/>
            <person name="Henrissat B."/>
            <person name="Grigoriev I."/>
            <person name="Martin F."/>
            <person name="Perotto S."/>
        </authorList>
    </citation>
    <scope>NUCLEOTIDE SEQUENCE [LARGE SCALE GENOMIC DNA]</scope>
    <source>
        <strain evidence="2 3">F</strain>
    </source>
</reference>
<dbReference type="AlphaFoldDB" id="A0A2J6RV03"/>
<keyword evidence="2" id="KW-0808">Transferase</keyword>
<dbReference type="CDD" id="cd02440">
    <property type="entry name" value="AdoMet_MTases"/>
    <property type="match status" value="1"/>
</dbReference>
<evidence type="ECO:0000256" key="1">
    <source>
        <dbReference type="SAM" id="MobiDB-lite"/>
    </source>
</evidence>
<dbReference type="PANTHER" id="PTHR43591">
    <property type="entry name" value="METHYLTRANSFERASE"/>
    <property type="match status" value="1"/>
</dbReference>
<accession>A0A2J6RV03</accession>
<feature type="compositionally biased region" description="Acidic residues" evidence="1">
    <location>
        <begin position="40"/>
        <end position="49"/>
    </location>
</feature>
<dbReference type="SUPFAM" id="SSF53335">
    <property type="entry name" value="S-adenosyl-L-methionine-dependent methyltransferases"/>
    <property type="match status" value="1"/>
</dbReference>
<feature type="compositionally biased region" description="Polar residues" evidence="1">
    <location>
        <begin position="24"/>
        <end position="33"/>
    </location>
</feature>
<dbReference type="STRING" id="1149755.A0A2J6RV03"/>
<sequence>MSTPAEATNPRSATTSPRSPRSPQNAPGTTVAQVIQPENEPVEADDDQDSTYGSEASSSYSASVTSSIRNNIHENGLRYHAFKQDAYYPFPNDENEQNRDDIKHAMTVMLCGGKLHYAPIGDHPQSILDLGTSAGTGTGIWAIEMADKYPSAAVEGLDLSAIQPTYVPPNLKVIIDDIEEEWVYRPNSYDYIHCRHVAQTIKNKPQLLQRALRTLKPGGYFEFQEILYYPQCDDGTMTDPYPVKDWVDELNKGIAKLGGDNFGASKLAGQMRDAGFINVEEIVLKLPLGIWPKDKLLKRAGLYWRVAISDGLRNICSRVFTRGLGWTMEAIDVYLVDVRKSLHDASKHVYFPLYIVIGQKPEED</sequence>
<feature type="compositionally biased region" description="Low complexity" evidence="1">
    <location>
        <begin position="50"/>
        <end position="63"/>
    </location>
</feature>
<dbReference type="EMBL" id="KZ613943">
    <property type="protein sequence ID" value="PMD42346.1"/>
    <property type="molecule type" value="Genomic_DNA"/>
</dbReference>
<dbReference type="Proteomes" id="UP000235786">
    <property type="component" value="Unassembled WGS sequence"/>
</dbReference>
<dbReference type="OrthoDB" id="2013972at2759"/>
<dbReference type="InterPro" id="IPR029063">
    <property type="entry name" value="SAM-dependent_MTases_sf"/>
</dbReference>
<dbReference type="GO" id="GO:0032259">
    <property type="term" value="P:methylation"/>
    <property type="evidence" value="ECO:0007669"/>
    <property type="project" value="UniProtKB-KW"/>
</dbReference>
<name>A0A2J6RV03_HYAVF</name>
<feature type="compositionally biased region" description="Low complexity" evidence="1">
    <location>
        <begin position="8"/>
        <end position="23"/>
    </location>
</feature>
<dbReference type="Gene3D" id="3.40.50.150">
    <property type="entry name" value="Vaccinia Virus protein VP39"/>
    <property type="match status" value="1"/>
</dbReference>
<organism evidence="2 3">
    <name type="scientific">Hyaloscypha variabilis (strain UAMH 11265 / GT02V1 / F)</name>
    <name type="common">Meliniomyces variabilis</name>
    <dbReference type="NCBI Taxonomy" id="1149755"/>
    <lineage>
        <taxon>Eukaryota</taxon>
        <taxon>Fungi</taxon>
        <taxon>Dikarya</taxon>
        <taxon>Ascomycota</taxon>
        <taxon>Pezizomycotina</taxon>
        <taxon>Leotiomycetes</taxon>
        <taxon>Helotiales</taxon>
        <taxon>Hyaloscyphaceae</taxon>
        <taxon>Hyaloscypha</taxon>
        <taxon>Hyaloscypha variabilis</taxon>
    </lineage>
</organism>
<proteinExistence type="predicted"/>
<evidence type="ECO:0000313" key="2">
    <source>
        <dbReference type="EMBL" id="PMD42346.1"/>
    </source>
</evidence>
<gene>
    <name evidence="2" type="ORF">L207DRAFT_485817</name>
</gene>
<protein>
    <submittedName>
        <fullName evidence="2">S-adenosyl-L-methionine-dependent methyltransferase</fullName>
    </submittedName>
</protein>
<keyword evidence="3" id="KW-1185">Reference proteome</keyword>
<feature type="region of interest" description="Disordered" evidence="1">
    <location>
        <begin position="1"/>
        <end position="63"/>
    </location>
</feature>
<dbReference type="Pfam" id="PF13489">
    <property type="entry name" value="Methyltransf_23"/>
    <property type="match status" value="1"/>
</dbReference>
<evidence type="ECO:0000313" key="3">
    <source>
        <dbReference type="Proteomes" id="UP000235786"/>
    </source>
</evidence>
<dbReference type="GO" id="GO:0008168">
    <property type="term" value="F:methyltransferase activity"/>
    <property type="evidence" value="ECO:0007669"/>
    <property type="project" value="UniProtKB-KW"/>
</dbReference>
<dbReference type="PANTHER" id="PTHR43591:SF10">
    <property type="entry name" value="ABC TRANSMEMBRANE TYPE-1 DOMAIN-CONTAINING PROTEIN-RELATED"/>
    <property type="match status" value="1"/>
</dbReference>
<keyword evidence="2" id="KW-0489">Methyltransferase</keyword>